<name>A0A235B8R8_9BACL</name>
<sequence length="170" mass="19728">MKELPLDWSGLRTTYFTELTRSEHLDRMIQPLSYQVRPMRLQDVPVIMELANTIDEFRGNAKAEEMLRHSLEKGESRGYWIESEGRAVSMVRTSAENPYAAMIVGVGTHVDFRRQGLATQLMARLCCEVLYEGKKLCLFYDNPRAGKIYKRLGFRDIGMWSMVKVNKTRE</sequence>
<gene>
    <name evidence="2" type="ORF">CHM34_05290</name>
</gene>
<protein>
    <recommendedName>
        <fullName evidence="1">N-acetyltransferase domain-containing protein</fullName>
    </recommendedName>
</protein>
<evidence type="ECO:0000313" key="3">
    <source>
        <dbReference type="Proteomes" id="UP000215459"/>
    </source>
</evidence>
<dbReference type="CDD" id="cd04301">
    <property type="entry name" value="NAT_SF"/>
    <property type="match status" value="1"/>
</dbReference>
<dbReference type="AlphaFoldDB" id="A0A235B8R8"/>
<keyword evidence="3" id="KW-1185">Reference proteome</keyword>
<accession>A0A235B8R8</accession>
<feature type="domain" description="N-acetyltransferase" evidence="1">
    <location>
        <begin position="34"/>
        <end position="170"/>
    </location>
</feature>
<comment type="caution">
    <text evidence="2">The sequence shown here is derived from an EMBL/GenBank/DDBJ whole genome shotgun (WGS) entry which is preliminary data.</text>
</comment>
<evidence type="ECO:0000259" key="1">
    <source>
        <dbReference type="PROSITE" id="PS51186"/>
    </source>
</evidence>
<dbReference type="Pfam" id="PF00583">
    <property type="entry name" value="Acetyltransf_1"/>
    <property type="match status" value="1"/>
</dbReference>
<dbReference type="GO" id="GO:0016747">
    <property type="term" value="F:acyltransferase activity, transferring groups other than amino-acyl groups"/>
    <property type="evidence" value="ECO:0007669"/>
    <property type="project" value="InterPro"/>
</dbReference>
<dbReference type="Gene3D" id="3.40.630.30">
    <property type="match status" value="1"/>
</dbReference>
<dbReference type="EMBL" id="NOWF01000003">
    <property type="protein sequence ID" value="OYD08267.1"/>
    <property type="molecule type" value="Genomic_DNA"/>
</dbReference>
<evidence type="ECO:0000313" key="2">
    <source>
        <dbReference type="EMBL" id="OYD08267.1"/>
    </source>
</evidence>
<dbReference type="OrthoDB" id="248489at2"/>
<reference evidence="2 3" key="1">
    <citation type="submission" date="2017-07" db="EMBL/GenBank/DDBJ databases">
        <title>The genome sequence of Paludifilum halophilum highlights mechanisms for microbial adaptation to high salt environemnts.</title>
        <authorList>
            <person name="Belbahri L."/>
        </authorList>
    </citation>
    <scope>NUCLEOTIDE SEQUENCE [LARGE SCALE GENOMIC DNA]</scope>
    <source>
        <strain evidence="2 3">DSM 102817</strain>
    </source>
</reference>
<dbReference type="Proteomes" id="UP000215459">
    <property type="component" value="Unassembled WGS sequence"/>
</dbReference>
<proteinExistence type="predicted"/>
<dbReference type="RefSeq" id="WP_094263572.1">
    <property type="nucleotide sequence ID" value="NZ_NOWF01000003.1"/>
</dbReference>
<dbReference type="InterPro" id="IPR000182">
    <property type="entry name" value="GNAT_dom"/>
</dbReference>
<dbReference type="SUPFAM" id="SSF55729">
    <property type="entry name" value="Acyl-CoA N-acyltransferases (Nat)"/>
    <property type="match status" value="1"/>
</dbReference>
<organism evidence="2 3">
    <name type="scientific">Paludifilum halophilum</name>
    <dbReference type="NCBI Taxonomy" id="1642702"/>
    <lineage>
        <taxon>Bacteria</taxon>
        <taxon>Bacillati</taxon>
        <taxon>Bacillota</taxon>
        <taxon>Bacilli</taxon>
        <taxon>Bacillales</taxon>
        <taxon>Thermoactinomycetaceae</taxon>
        <taxon>Paludifilum</taxon>
    </lineage>
</organism>
<dbReference type="InterPro" id="IPR016181">
    <property type="entry name" value="Acyl_CoA_acyltransferase"/>
</dbReference>
<dbReference type="PROSITE" id="PS51186">
    <property type="entry name" value="GNAT"/>
    <property type="match status" value="1"/>
</dbReference>